<reference evidence="1" key="1">
    <citation type="submission" date="2023-03" db="EMBL/GenBank/DDBJ databases">
        <title>Actinorhabdospora filicis NBRC 111898.</title>
        <authorList>
            <person name="Ichikawa N."/>
            <person name="Sato H."/>
            <person name="Tonouchi N."/>
        </authorList>
    </citation>
    <scope>NUCLEOTIDE SEQUENCE</scope>
    <source>
        <strain evidence="1">NBRC 111898</strain>
    </source>
</reference>
<keyword evidence="2" id="KW-1185">Reference proteome</keyword>
<dbReference type="EMBL" id="BSTX01000002">
    <property type="protein sequence ID" value="GLZ77979.1"/>
    <property type="molecule type" value="Genomic_DNA"/>
</dbReference>
<evidence type="ECO:0008006" key="3">
    <source>
        <dbReference type="Google" id="ProtNLM"/>
    </source>
</evidence>
<dbReference type="Proteomes" id="UP001165079">
    <property type="component" value="Unassembled WGS sequence"/>
</dbReference>
<dbReference type="RefSeq" id="WP_285663158.1">
    <property type="nucleotide sequence ID" value="NZ_BSTX01000002.1"/>
</dbReference>
<dbReference type="AlphaFoldDB" id="A0A9W6SLK5"/>
<name>A0A9W6SLK5_9ACTN</name>
<organism evidence="1 2">
    <name type="scientific">Actinorhabdospora filicis</name>
    <dbReference type="NCBI Taxonomy" id="1785913"/>
    <lineage>
        <taxon>Bacteria</taxon>
        <taxon>Bacillati</taxon>
        <taxon>Actinomycetota</taxon>
        <taxon>Actinomycetes</taxon>
        <taxon>Micromonosporales</taxon>
        <taxon>Micromonosporaceae</taxon>
        <taxon>Actinorhabdospora</taxon>
    </lineage>
</organism>
<proteinExistence type="predicted"/>
<evidence type="ECO:0000313" key="2">
    <source>
        <dbReference type="Proteomes" id="UP001165079"/>
    </source>
</evidence>
<gene>
    <name evidence="1" type="ORF">Afil01_27860</name>
</gene>
<protein>
    <recommendedName>
        <fullName evidence="3">D-alanyl-D-alanine carboxypeptidase</fullName>
    </recommendedName>
</protein>
<comment type="caution">
    <text evidence="1">The sequence shown here is derived from an EMBL/GenBank/DDBJ whole genome shotgun (WGS) entry which is preliminary data.</text>
</comment>
<sequence>MSLNLSDQDKTTLRVAAYGAVSLLSAAAAAGGSPHRIATDGSLALYAATGPVGHVLAEKSGSVKLSTKSVAALADQVLPALAESMALLGGQDTAEAANFRDTVLLALEAAIGKDEPGPAVREMNRKITEALAA</sequence>
<evidence type="ECO:0000313" key="1">
    <source>
        <dbReference type="EMBL" id="GLZ77979.1"/>
    </source>
</evidence>
<accession>A0A9W6SLK5</accession>